<dbReference type="PANTHER" id="PTHR43880">
    <property type="entry name" value="ALCOHOL DEHYDROGENASE"/>
    <property type="match status" value="1"/>
</dbReference>
<keyword evidence="5" id="KW-0862">Zinc</keyword>
<dbReference type="InterPro" id="IPR013154">
    <property type="entry name" value="ADH-like_N"/>
</dbReference>
<evidence type="ECO:0000256" key="4">
    <source>
        <dbReference type="ARBA" id="ARBA00022723"/>
    </source>
</evidence>
<gene>
    <name evidence="10" type="ORF">HYC85_008794</name>
</gene>
<comment type="caution">
    <text evidence="10">The sequence shown here is derived from an EMBL/GenBank/DDBJ whole genome shotgun (WGS) entry which is preliminary data.</text>
</comment>
<dbReference type="Pfam" id="PF08240">
    <property type="entry name" value="ADH_N"/>
    <property type="match status" value="1"/>
</dbReference>
<comment type="cofactor">
    <cofactor evidence="1">
        <name>Zn(2+)</name>
        <dbReference type="ChEBI" id="CHEBI:29105"/>
    </cofactor>
</comment>
<dbReference type="InterPro" id="IPR013149">
    <property type="entry name" value="ADH-like_C"/>
</dbReference>
<evidence type="ECO:0000256" key="5">
    <source>
        <dbReference type="ARBA" id="ARBA00022833"/>
    </source>
</evidence>
<comment type="similarity">
    <text evidence="2">Belongs to the zinc-containing alcohol dehydrogenase family. Class-III subfamily.</text>
</comment>
<sequence>MRSLAFGTQLTLTYRQRERERELCIQILVLVSAMAENEESLSSNTAGKPIRCRAAVGRKAGEPLVIEEVIVAPPNPYEVRIRIICTSLCHSDITFWKLKDPPGYFPRIFGHESVGAVESIGENVDEVMEGDIVIPSFLADCGDCIDCKSKKSNLCSKFPFEVSPWMHRDKTSRFTDLKGETLYHFLYVSSFSEYTVVDVAHVTKIDPAIPPNRACLLSCGVSTGVGAAWRTADVEAGSTVAIFGLGAIGLAVAEGARMCGATRIIGVDVNPDKFETGKTFGVTDFVNSATCTDKRLSEVINEMSGGGADYCFECVGLASLVHEAYACCRKGWGKTIVLGVDKPGAHLSLNSFEVLHSGKILTGSLFGGLKAKYDIPILAKRYMDKELQLDEFVTHEMSFEDINKAFDLLLEGKCLRCMGGYKSWIGLD</sequence>
<dbReference type="Gene3D" id="3.40.50.720">
    <property type="entry name" value="NAD(P)-binding Rossmann-like Domain"/>
    <property type="match status" value="1"/>
</dbReference>
<dbReference type="PANTHER" id="PTHR43880:SF7">
    <property type="entry name" value="ALCOHOL DEHYDROGENASE-LIKE 7"/>
    <property type="match status" value="1"/>
</dbReference>
<dbReference type="EMBL" id="JACBKZ010000003">
    <property type="protein sequence ID" value="KAF5955938.1"/>
    <property type="molecule type" value="Genomic_DNA"/>
</dbReference>
<keyword evidence="11" id="KW-1185">Reference proteome</keyword>
<protein>
    <recommendedName>
        <fullName evidence="12">Enoyl reductase (ER) domain-containing protein</fullName>
    </recommendedName>
</protein>
<comment type="subunit">
    <text evidence="3">Homodimer.</text>
</comment>
<keyword evidence="4" id="KW-0479">Metal-binding</keyword>
<accession>A0A7J7HVF3</accession>
<evidence type="ECO:0000256" key="2">
    <source>
        <dbReference type="ARBA" id="ARBA00010902"/>
    </source>
</evidence>
<evidence type="ECO:0000313" key="11">
    <source>
        <dbReference type="Proteomes" id="UP000593564"/>
    </source>
</evidence>
<feature type="domain" description="Alcohol dehydrogenase-like N-terminal" evidence="9">
    <location>
        <begin position="76"/>
        <end position="206"/>
    </location>
</feature>
<dbReference type="Proteomes" id="UP000593564">
    <property type="component" value="Unassembled WGS sequence"/>
</dbReference>
<evidence type="ECO:0000256" key="3">
    <source>
        <dbReference type="ARBA" id="ARBA00011738"/>
    </source>
</evidence>
<dbReference type="GO" id="GO:0046294">
    <property type="term" value="P:formaldehyde catabolic process"/>
    <property type="evidence" value="ECO:0007669"/>
    <property type="project" value="TreeGrafter"/>
</dbReference>
<dbReference type="AlphaFoldDB" id="A0A7J7HVF3"/>
<dbReference type="Gene3D" id="3.90.180.10">
    <property type="entry name" value="Medium-chain alcohol dehydrogenases, catalytic domain"/>
    <property type="match status" value="1"/>
</dbReference>
<dbReference type="InterPro" id="IPR011032">
    <property type="entry name" value="GroES-like_sf"/>
</dbReference>
<evidence type="ECO:0008006" key="12">
    <source>
        <dbReference type="Google" id="ProtNLM"/>
    </source>
</evidence>
<dbReference type="FunFam" id="3.90.180.10:FF:000007">
    <property type="entry name" value="Alcohol dehydrogenase 6"/>
    <property type="match status" value="1"/>
</dbReference>
<dbReference type="Pfam" id="PF00107">
    <property type="entry name" value="ADH_zinc_N"/>
    <property type="match status" value="1"/>
</dbReference>
<keyword evidence="6" id="KW-0560">Oxidoreductase</keyword>
<feature type="domain" description="Alcohol dehydrogenase-like C-terminal" evidence="8">
    <location>
        <begin position="247"/>
        <end position="372"/>
    </location>
</feature>
<name>A0A7J7HVF3_CAMSI</name>
<reference evidence="11" key="1">
    <citation type="journal article" date="2020" name="Nat. Commun.">
        <title>Genome assembly of wild tea tree DASZ reveals pedigree and selection history of tea varieties.</title>
        <authorList>
            <person name="Zhang W."/>
            <person name="Zhang Y."/>
            <person name="Qiu H."/>
            <person name="Guo Y."/>
            <person name="Wan H."/>
            <person name="Zhang X."/>
            <person name="Scossa F."/>
            <person name="Alseekh S."/>
            <person name="Zhang Q."/>
            <person name="Wang P."/>
            <person name="Xu L."/>
            <person name="Schmidt M.H."/>
            <person name="Jia X."/>
            <person name="Li D."/>
            <person name="Zhu A."/>
            <person name="Guo F."/>
            <person name="Chen W."/>
            <person name="Ni D."/>
            <person name="Usadel B."/>
            <person name="Fernie A.R."/>
            <person name="Wen W."/>
        </authorList>
    </citation>
    <scope>NUCLEOTIDE SEQUENCE [LARGE SCALE GENOMIC DNA]</scope>
    <source>
        <strain evidence="11">cv. G240</strain>
    </source>
</reference>
<evidence type="ECO:0000259" key="9">
    <source>
        <dbReference type="Pfam" id="PF08240"/>
    </source>
</evidence>
<evidence type="ECO:0000256" key="7">
    <source>
        <dbReference type="ARBA" id="ARBA00023027"/>
    </source>
</evidence>
<dbReference type="InterPro" id="IPR036291">
    <property type="entry name" value="NAD(P)-bd_dom_sf"/>
</dbReference>
<reference evidence="10 11" key="2">
    <citation type="submission" date="2020-07" db="EMBL/GenBank/DDBJ databases">
        <title>Genome assembly of wild tea tree DASZ reveals pedigree and selection history of tea varieties.</title>
        <authorList>
            <person name="Zhang W."/>
        </authorList>
    </citation>
    <scope>NUCLEOTIDE SEQUENCE [LARGE SCALE GENOMIC DNA]</scope>
    <source>
        <strain evidence="11">cv. G240</strain>
        <tissue evidence="10">Leaf</tissue>
    </source>
</reference>
<proteinExistence type="inferred from homology"/>
<evidence type="ECO:0000256" key="1">
    <source>
        <dbReference type="ARBA" id="ARBA00001947"/>
    </source>
</evidence>
<evidence type="ECO:0000259" key="8">
    <source>
        <dbReference type="Pfam" id="PF00107"/>
    </source>
</evidence>
<dbReference type="GO" id="GO:0051903">
    <property type="term" value="F:S-(hydroxymethyl)glutathione dehydrogenase [NAD(P)+] activity"/>
    <property type="evidence" value="ECO:0007669"/>
    <property type="project" value="TreeGrafter"/>
</dbReference>
<evidence type="ECO:0000256" key="6">
    <source>
        <dbReference type="ARBA" id="ARBA00023002"/>
    </source>
</evidence>
<dbReference type="SUPFAM" id="SSF51735">
    <property type="entry name" value="NAD(P)-binding Rossmann-fold domains"/>
    <property type="match status" value="1"/>
</dbReference>
<dbReference type="GO" id="GO:0005829">
    <property type="term" value="C:cytosol"/>
    <property type="evidence" value="ECO:0007669"/>
    <property type="project" value="TreeGrafter"/>
</dbReference>
<organism evidence="10 11">
    <name type="scientific">Camellia sinensis</name>
    <name type="common">Tea plant</name>
    <name type="synonym">Thea sinensis</name>
    <dbReference type="NCBI Taxonomy" id="4442"/>
    <lineage>
        <taxon>Eukaryota</taxon>
        <taxon>Viridiplantae</taxon>
        <taxon>Streptophyta</taxon>
        <taxon>Embryophyta</taxon>
        <taxon>Tracheophyta</taxon>
        <taxon>Spermatophyta</taxon>
        <taxon>Magnoliopsida</taxon>
        <taxon>eudicotyledons</taxon>
        <taxon>Gunneridae</taxon>
        <taxon>Pentapetalae</taxon>
        <taxon>asterids</taxon>
        <taxon>Ericales</taxon>
        <taxon>Theaceae</taxon>
        <taxon>Camellia</taxon>
    </lineage>
</organism>
<dbReference type="SUPFAM" id="SSF50129">
    <property type="entry name" value="GroES-like"/>
    <property type="match status" value="2"/>
</dbReference>
<evidence type="ECO:0000313" key="10">
    <source>
        <dbReference type="EMBL" id="KAF5955938.1"/>
    </source>
</evidence>
<keyword evidence="7" id="KW-0520">NAD</keyword>
<dbReference type="FunFam" id="3.40.50.720:FF:000003">
    <property type="entry name" value="S-(hydroxymethyl)glutathione dehydrogenase"/>
    <property type="match status" value="1"/>
</dbReference>
<dbReference type="GO" id="GO:0008270">
    <property type="term" value="F:zinc ion binding"/>
    <property type="evidence" value="ECO:0007669"/>
    <property type="project" value="TreeGrafter"/>
</dbReference>